<accession>A0A183ARB3</accession>
<protein>
    <submittedName>
        <fullName evidence="2">CPSF73-100_C domain-containing protein</fullName>
    </submittedName>
</protein>
<feature type="compositionally biased region" description="Low complexity" evidence="1">
    <location>
        <begin position="58"/>
        <end position="77"/>
    </location>
</feature>
<sequence>LIHGSTGSQLTTKTTNILIEVTGVQLDVCKEFAETVIAWLLTHTVSPPSAAPRSESVPLPAMDADATDTAPDGTPDALTKKRDLVVPQNALLVRPVRVVDSESASKLSSIFPSRLDLVAAKFGTVR</sequence>
<feature type="region of interest" description="Disordered" evidence="1">
    <location>
        <begin position="46"/>
        <end position="78"/>
    </location>
</feature>
<proteinExistence type="predicted"/>
<evidence type="ECO:0000256" key="1">
    <source>
        <dbReference type="SAM" id="MobiDB-lite"/>
    </source>
</evidence>
<dbReference type="WBParaSite" id="ECPE_0000952701-mRNA-1">
    <property type="protein sequence ID" value="ECPE_0000952701-mRNA-1"/>
    <property type="gene ID" value="ECPE_0000952701"/>
</dbReference>
<evidence type="ECO:0000313" key="2">
    <source>
        <dbReference type="WBParaSite" id="ECPE_0000952701-mRNA-1"/>
    </source>
</evidence>
<organism evidence="2">
    <name type="scientific">Echinostoma caproni</name>
    <dbReference type="NCBI Taxonomy" id="27848"/>
    <lineage>
        <taxon>Eukaryota</taxon>
        <taxon>Metazoa</taxon>
        <taxon>Spiralia</taxon>
        <taxon>Lophotrochozoa</taxon>
        <taxon>Platyhelminthes</taxon>
        <taxon>Trematoda</taxon>
        <taxon>Digenea</taxon>
        <taxon>Plagiorchiida</taxon>
        <taxon>Echinostomata</taxon>
        <taxon>Echinostomatoidea</taxon>
        <taxon>Echinostomatidae</taxon>
        <taxon>Echinostoma</taxon>
    </lineage>
</organism>
<dbReference type="Gene3D" id="3.50.40.10">
    <property type="entry name" value="Phenylalanyl-trna Synthetase, Chain B, domain 3"/>
    <property type="match status" value="1"/>
</dbReference>
<dbReference type="InterPro" id="IPR020825">
    <property type="entry name" value="Phe-tRNA_synthase-like_B3/B4"/>
</dbReference>
<name>A0A183ARB3_9TREM</name>
<reference evidence="2" key="1">
    <citation type="submission" date="2016-06" db="UniProtKB">
        <authorList>
            <consortium name="WormBaseParasite"/>
        </authorList>
    </citation>
    <scope>IDENTIFICATION</scope>
</reference>
<dbReference type="AlphaFoldDB" id="A0A183ARB3"/>